<dbReference type="EMBL" id="FMWL01000005">
    <property type="protein sequence ID" value="SCZ78737.1"/>
    <property type="molecule type" value="Genomic_DNA"/>
</dbReference>
<dbReference type="RefSeq" id="WP_092590289.1">
    <property type="nucleotide sequence ID" value="NZ_FMWL01000005.1"/>
</dbReference>
<accession>A0A1G5RXU0</accession>
<dbReference type="CDD" id="cd10141">
    <property type="entry name" value="CopZ-like_Fer2_BFD-like"/>
    <property type="match status" value="1"/>
</dbReference>
<dbReference type="AlphaFoldDB" id="A0A1G5RXU0"/>
<dbReference type="InterPro" id="IPR040890">
    <property type="entry name" value="Znf_CopZ"/>
</dbReference>
<dbReference type="OrthoDB" id="95698at2"/>
<proteinExistence type="predicted"/>
<keyword evidence="3" id="KW-1185">Reference proteome</keyword>
<evidence type="ECO:0000313" key="2">
    <source>
        <dbReference type="EMBL" id="SCZ78737.1"/>
    </source>
</evidence>
<gene>
    <name evidence="2" type="ORF">SAMN03080599_01409</name>
</gene>
<reference evidence="2 3" key="1">
    <citation type="submission" date="2016-10" db="EMBL/GenBank/DDBJ databases">
        <authorList>
            <person name="de Groot N.N."/>
        </authorList>
    </citation>
    <scope>NUCLEOTIDE SEQUENCE [LARGE SCALE GENOMIC DNA]</scope>
    <source>
        <strain evidence="2 3">DSM 2784</strain>
    </source>
</reference>
<name>A0A1G5RXU0_9FIRM</name>
<protein>
    <submittedName>
        <fullName evidence="2">BFD-like [2Fe-2S] binding domain-containing protein</fullName>
    </submittedName>
</protein>
<evidence type="ECO:0000313" key="3">
    <source>
        <dbReference type="Proteomes" id="UP000199208"/>
    </source>
</evidence>
<feature type="domain" description="CopZ zinc binding" evidence="1">
    <location>
        <begin position="13"/>
        <end position="72"/>
    </location>
</feature>
<dbReference type="Proteomes" id="UP000199208">
    <property type="component" value="Unassembled WGS sequence"/>
</dbReference>
<sequence>MKIFGQAALKIEPCPLCGKSGRPVGGITVRHLLLEAYREEATSEAYFMCMNEDCDVVYYETDGATSFTKQEIEVPIWFKRDANPRYACYCSHVTVEDVMDAVIHQGARTVSEVNRLTGAMKNANCKLNNPLGVCCHGVIQDVIDQGFARLKTGAE</sequence>
<dbReference type="Pfam" id="PF18423">
    <property type="entry name" value="zf_CopZ"/>
    <property type="match status" value="1"/>
</dbReference>
<organism evidence="2 3">
    <name type="scientific">Acidaminobacter hydrogenoformans DSM 2784</name>
    <dbReference type="NCBI Taxonomy" id="1120920"/>
    <lineage>
        <taxon>Bacteria</taxon>
        <taxon>Bacillati</taxon>
        <taxon>Bacillota</taxon>
        <taxon>Clostridia</taxon>
        <taxon>Peptostreptococcales</taxon>
        <taxon>Acidaminobacteraceae</taxon>
        <taxon>Acidaminobacter</taxon>
    </lineage>
</organism>
<dbReference type="STRING" id="1120920.SAMN03080599_01409"/>
<dbReference type="Gene3D" id="1.10.10.1100">
    <property type="entry name" value="BFD-like [2Fe-2S]-binding domain"/>
    <property type="match status" value="1"/>
</dbReference>
<evidence type="ECO:0000259" key="1">
    <source>
        <dbReference type="Pfam" id="PF18423"/>
    </source>
</evidence>
<dbReference type="InterPro" id="IPR041854">
    <property type="entry name" value="BFD-like_2Fe2S-bd_dom_sf"/>
</dbReference>
<dbReference type="Gene3D" id="2.20.25.270">
    <property type="match status" value="1"/>
</dbReference>